<organism evidence="2 3">
    <name type="scientific">Colwellia demingiae</name>
    <dbReference type="NCBI Taxonomy" id="89401"/>
    <lineage>
        <taxon>Bacteria</taxon>
        <taxon>Pseudomonadati</taxon>
        <taxon>Pseudomonadota</taxon>
        <taxon>Gammaproteobacteria</taxon>
        <taxon>Alteromonadales</taxon>
        <taxon>Colwelliaceae</taxon>
        <taxon>Colwellia</taxon>
    </lineage>
</organism>
<dbReference type="Proteomes" id="UP000321822">
    <property type="component" value="Unassembled WGS sequence"/>
</dbReference>
<evidence type="ECO:0000256" key="1">
    <source>
        <dbReference type="SAM" id="Coils"/>
    </source>
</evidence>
<comment type="caution">
    <text evidence="2">The sequence shown here is derived from an EMBL/GenBank/DDBJ whole genome shotgun (WGS) entry which is preliminary data.</text>
</comment>
<keyword evidence="3" id="KW-1185">Reference proteome</keyword>
<dbReference type="OrthoDB" id="6402199at2"/>
<name>A0A5C6QJ28_9GAMM</name>
<reference evidence="2 3" key="1">
    <citation type="submission" date="2019-07" db="EMBL/GenBank/DDBJ databases">
        <title>Genomes of sea-ice associated Colwellia species.</title>
        <authorList>
            <person name="Bowman J.P."/>
        </authorList>
    </citation>
    <scope>NUCLEOTIDE SEQUENCE [LARGE SCALE GENOMIC DNA]</scope>
    <source>
        <strain evidence="2 3">ACAM 459</strain>
    </source>
</reference>
<feature type="coiled-coil region" evidence="1">
    <location>
        <begin position="89"/>
        <end position="123"/>
    </location>
</feature>
<proteinExistence type="predicted"/>
<sequence>MSTQRIGELNANAVESWLSDNPVIPQSKGKPNRSAISRKFGITKSTWESNSRLKALWTKIQGRFVPKSNMINSSKSNTKITEDDVIALLNKKDDMIIQLQAELARTKSNAELLRRNLAAEELLILTGRYIPYNVLKDDSELDSELILNNEIT</sequence>
<evidence type="ECO:0000313" key="2">
    <source>
        <dbReference type="EMBL" id="TWX68879.1"/>
    </source>
</evidence>
<protein>
    <submittedName>
        <fullName evidence="2">Uncharacterized protein</fullName>
    </submittedName>
</protein>
<accession>A0A5C6QJ28</accession>
<gene>
    <name evidence="2" type="ORF">ESZ36_08240</name>
</gene>
<dbReference type="AlphaFoldDB" id="A0A5C6QJ28"/>
<dbReference type="EMBL" id="VOLT01000004">
    <property type="protein sequence ID" value="TWX68879.1"/>
    <property type="molecule type" value="Genomic_DNA"/>
</dbReference>
<evidence type="ECO:0000313" key="3">
    <source>
        <dbReference type="Proteomes" id="UP000321822"/>
    </source>
</evidence>
<keyword evidence="1" id="KW-0175">Coiled coil</keyword>